<proteinExistence type="predicted"/>
<feature type="compositionally biased region" description="Basic and acidic residues" evidence="1">
    <location>
        <begin position="32"/>
        <end position="42"/>
    </location>
</feature>
<dbReference type="PROSITE" id="PS51257">
    <property type="entry name" value="PROKAR_LIPOPROTEIN"/>
    <property type="match status" value="1"/>
</dbReference>
<sequence>MRLVICLILAFVLAGCTSRAFYEGLREENTRRQYEPGRDIVRDPPPPSYDAYEKERQRLKEEPRK</sequence>
<accession>A0A6C2CKT3</accession>
<dbReference type="OrthoDB" id="9182688at2"/>
<comment type="caution">
    <text evidence="2">The sequence shown here is derived from an EMBL/GenBank/DDBJ whole genome shotgun (WGS) entry which is preliminary data.</text>
</comment>
<evidence type="ECO:0000313" key="3">
    <source>
        <dbReference type="Proteomes" id="UP000389128"/>
    </source>
</evidence>
<organism evidence="2 3">
    <name type="scientific">Zoogloea oleivorans</name>
    <dbReference type="NCBI Taxonomy" id="1552750"/>
    <lineage>
        <taxon>Bacteria</taxon>
        <taxon>Pseudomonadati</taxon>
        <taxon>Pseudomonadota</taxon>
        <taxon>Betaproteobacteria</taxon>
        <taxon>Rhodocyclales</taxon>
        <taxon>Zoogloeaceae</taxon>
        <taxon>Zoogloea</taxon>
    </lineage>
</organism>
<feature type="region of interest" description="Disordered" evidence="1">
    <location>
        <begin position="32"/>
        <end position="65"/>
    </location>
</feature>
<dbReference type="EMBL" id="SDKK01000017">
    <property type="protein sequence ID" value="TYC54704.1"/>
    <property type="molecule type" value="Genomic_DNA"/>
</dbReference>
<name>A0A6C2CKT3_9RHOO</name>
<keyword evidence="3" id="KW-1185">Reference proteome</keyword>
<gene>
    <name evidence="2" type="ORF">ETQ85_17600</name>
</gene>
<dbReference type="Proteomes" id="UP000389128">
    <property type="component" value="Unassembled WGS sequence"/>
</dbReference>
<feature type="compositionally biased region" description="Basic and acidic residues" evidence="1">
    <location>
        <begin position="51"/>
        <end position="65"/>
    </location>
</feature>
<dbReference type="RefSeq" id="WP_148580398.1">
    <property type="nucleotide sequence ID" value="NZ_SDKK01000017.1"/>
</dbReference>
<evidence type="ECO:0000256" key="1">
    <source>
        <dbReference type="SAM" id="MobiDB-lite"/>
    </source>
</evidence>
<protein>
    <recommendedName>
        <fullName evidence="4">Lipoprotein</fullName>
    </recommendedName>
</protein>
<reference evidence="2 3" key="1">
    <citation type="submission" date="2019-01" db="EMBL/GenBank/DDBJ databases">
        <title>Zoogloea oleivorans genome sequencing and assembly.</title>
        <authorList>
            <person name="Tancsics A."/>
            <person name="Farkas M."/>
            <person name="Kriszt B."/>
            <person name="Maroti G."/>
            <person name="Horvath B."/>
        </authorList>
    </citation>
    <scope>NUCLEOTIDE SEQUENCE [LARGE SCALE GENOMIC DNA]</scope>
    <source>
        <strain evidence="2 3">Buc</strain>
    </source>
</reference>
<evidence type="ECO:0000313" key="2">
    <source>
        <dbReference type="EMBL" id="TYC54704.1"/>
    </source>
</evidence>
<dbReference type="AlphaFoldDB" id="A0A6C2CKT3"/>
<evidence type="ECO:0008006" key="4">
    <source>
        <dbReference type="Google" id="ProtNLM"/>
    </source>
</evidence>